<dbReference type="PROSITE" id="PS51257">
    <property type="entry name" value="PROKAR_LIPOPROTEIN"/>
    <property type="match status" value="1"/>
</dbReference>
<keyword evidence="1" id="KW-1133">Transmembrane helix</keyword>
<feature type="transmembrane region" description="Helical" evidence="1">
    <location>
        <begin position="20"/>
        <end position="40"/>
    </location>
</feature>
<dbReference type="OrthoDB" id="2545226at2759"/>
<reference evidence="2 3" key="1">
    <citation type="journal article" date="2018" name="Mol. Biol. Evol.">
        <title>Broad Genomic Sampling Reveals a Smut Pathogenic Ancestry of the Fungal Clade Ustilaginomycotina.</title>
        <authorList>
            <person name="Kijpornyongpan T."/>
            <person name="Mondo S.J."/>
            <person name="Barry K."/>
            <person name="Sandor L."/>
            <person name="Lee J."/>
            <person name="Lipzen A."/>
            <person name="Pangilinan J."/>
            <person name="LaButti K."/>
            <person name="Hainaut M."/>
            <person name="Henrissat B."/>
            <person name="Grigoriev I.V."/>
            <person name="Spatafora J.W."/>
            <person name="Aime M.C."/>
        </authorList>
    </citation>
    <scope>NUCLEOTIDE SEQUENCE [LARGE SCALE GENOMIC DNA]</scope>
    <source>
        <strain evidence="2 3">MCA 3645</strain>
    </source>
</reference>
<sequence>MSLAAPRVLYRGPPGMKKTLYYFVGTVFTGAGCYQGFLLTQHLSWPLFTRDVEQTKMAPAMLRYATGAAVALTGGGLGLFFFWTPSRLATRVTLYPATSQIGVRTSASPVRAFLPASMRSKKAAPLNPKDNRERLHSLEALYRRDGNSAVAVAQYAEGKGRAVASATSGKQKVPSSLLLGEDVTFGYQLEAAPTPLYRPITENLYKKWWSQFKLSMRGDTDWTKAPGQSVLSEAESKARLTSDPKDPWFLDRKNFDKLFPVRKYGSR</sequence>
<keyword evidence="1" id="KW-0812">Transmembrane</keyword>
<dbReference type="AlphaFoldDB" id="A0A317XUI5"/>
<keyword evidence="1" id="KW-0472">Membrane</keyword>
<protein>
    <submittedName>
        <fullName evidence="2">Uncharacterized protein</fullName>
    </submittedName>
</protein>
<gene>
    <name evidence="2" type="ORF">BCV70DRAFT_198904</name>
</gene>
<dbReference type="InParanoid" id="A0A317XUI5"/>
<dbReference type="EMBL" id="KZ819190">
    <property type="protein sequence ID" value="PWZ01473.1"/>
    <property type="molecule type" value="Genomic_DNA"/>
</dbReference>
<keyword evidence="3" id="KW-1185">Reference proteome</keyword>
<evidence type="ECO:0000313" key="3">
    <source>
        <dbReference type="Proteomes" id="UP000246740"/>
    </source>
</evidence>
<evidence type="ECO:0000256" key="1">
    <source>
        <dbReference type="SAM" id="Phobius"/>
    </source>
</evidence>
<accession>A0A317XUI5</accession>
<name>A0A317XUI5_9BASI</name>
<evidence type="ECO:0000313" key="2">
    <source>
        <dbReference type="EMBL" id="PWZ01473.1"/>
    </source>
</evidence>
<feature type="transmembrane region" description="Helical" evidence="1">
    <location>
        <begin position="61"/>
        <end position="83"/>
    </location>
</feature>
<organism evidence="2 3">
    <name type="scientific">Testicularia cyperi</name>
    <dbReference type="NCBI Taxonomy" id="1882483"/>
    <lineage>
        <taxon>Eukaryota</taxon>
        <taxon>Fungi</taxon>
        <taxon>Dikarya</taxon>
        <taxon>Basidiomycota</taxon>
        <taxon>Ustilaginomycotina</taxon>
        <taxon>Ustilaginomycetes</taxon>
        <taxon>Ustilaginales</taxon>
        <taxon>Anthracoideaceae</taxon>
        <taxon>Testicularia</taxon>
    </lineage>
</organism>
<dbReference type="Proteomes" id="UP000246740">
    <property type="component" value="Unassembled WGS sequence"/>
</dbReference>
<proteinExistence type="predicted"/>